<evidence type="ECO:0000313" key="3">
    <source>
        <dbReference type="Proteomes" id="UP000700706"/>
    </source>
</evidence>
<dbReference type="Proteomes" id="UP000700706">
    <property type="component" value="Unassembled WGS sequence"/>
</dbReference>
<evidence type="ECO:0000256" key="1">
    <source>
        <dbReference type="SAM" id="MobiDB-lite"/>
    </source>
</evidence>
<name>A0A952KF04_9PROT</name>
<accession>A0A952KF04</accession>
<gene>
    <name evidence="2" type="ORF">JF625_18170</name>
</gene>
<organism evidence="2 3">
    <name type="scientific">Inquilinus limosus</name>
    <dbReference type="NCBI Taxonomy" id="171674"/>
    <lineage>
        <taxon>Bacteria</taxon>
        <taxon>Pseudomonadati</taxon>
        <taxon>Pseudomonadota</taxon>
        <taxon>Alphaproteobacteria</taxon>
        <taxon>Rhodospirillales</taxon>
        <taxon>Rhodospirillaceae</taxon>
        <taxon>Inquilinus</taxon>
    </lineage>
</organism>
<dbReference type="AlphaFoldDB" id="A0A952KF04"/>
<reference evidence="2" key="1">
    <citation type="submission" date="2020-06" db="EMBL/GenBank/DDBJ databases">
        <title>Stable isotope informed genome-resolved metagenomics uncovers potential trophic interactions in rhizosphere soil.</title>
        <authorList>
            <person name="Starr E.P."/>
            <person name="Shi S."/>
            <person name="Blazewicz S.J."/>
            <person name="Koch B.J."/>
            <person name="Probst A.J."/>
            <person name="Hungate B.A."/>
            <person name="Pett-Ridge J."/>
            <person name="Firestone M.K."/>
            <person name="Banfield J.F."/>
        </authorList>
    </citation>
    <scope>NUCLEOTIDE SEQUENCE</scope>
    <source>
        <strain evidence="2">YM_69_17</strain>
    </source>
</reference>
<evidence type="ECO:0000313" key="2">
    <source>
        <dbReference type="EMBL" id="MBW8727057.1"/>
    </source>
</evidence>
<protein>
    <submittedName>
        <fullName evidence="2">Uncharacterized protein</fullName>
    </submittedName>
</protein>
<feature type="compositionally biased region" description="Basic and acidic residues" evidence="1">
    <location>
        <begin position="8"/>
        <end position="17"/>
    </location>
</feature>
<dbReference type="EMBL" id="JAEKLZ010000250">
    <property type="protein sequence ID" value="MBW8727057.1"/>
    <property type="molecule type" value="Genomic_DNA"/>
</dbReference>
<sequence length="51" mass="5558">MTAGTGEHQPEVRDRLRWTGAAPDSPVAVLVIPTDEEQVVANEAFRTGPER</sequence>
<comment type="caution">
    <text evidence="2">The sequence shown here is derived from an EMBL/GenBank/DDBJ whole genome shotgun (WGS) entry which is preliminary data.</text>
</comment>
<proteinExistence type="predicted"/>
<feature type="region of interest" description="Disordered" evidence="1">
    <location>
        <begin position="1"/>
        <end position="22"/>
    </location>
</feature>